<dbReference type="AlphaFoldDB" id="A0AAU8FGF2"/>
<keyword evidence="1" id="KW-0560">Oxidoreductase</keyword>
<dbReference type="EMBL" id="CP159289">
    <property type="protein sequence ID" value="XCH23451.1"/>
    <property type="molecule type" value="Genomic_DNA"/>
</dbReference>
<evidence type="ECO:0000256" key="1">
    <source>
        <dbReference type="ARBA" id="ARBA00023002"/>
    </source>
</evidence>
<name>A0AAU8FGF2_9BACT</name>
<dbReference type="SUPFAM" id="SSF51730">
    <property type="entry name" value="FAD-linked oxidoreductase"/>
    <property type="match status" value="1"/>
</dbReference>
<accession>A0AAU8FGF2</accession>
<dbReference type="Gene3D" id="3.20.20.220">
    <property type="match status" value="1"/>
</dbReference>
<dbReference type="GO" id="GO:0016491">
    <property type="term" value="F:oxidoreductase activity"/>
    <property type="evidence" value="ECO:0007669"/>
    <property type="project" value="UniProtKB-KW"/>
</dbReference>
<reference evidence="2" key="1">
    <citation type="submission" date="2024-06" db="EMBL/GenBank/DDBJ databases">
        <title>Sequencing and assembly of the genome of Dyadobacter sp. strain 676, a symbiont of Cyamopsis tetragonoloba.</title>
        <authorList>
            <person name="Guro P."/>
            <person name="Sazanova A."/>
            <person name="Kuznetsova I."/>
            <person name="Belimov A."/>
            <person name="Safronova V."/>
        </authorList>
    </citation>
    <scope>NUCLEOTIDE SEQUENCE</scope>
    <source>
        <strain evidence="2">676</strain>
    </source>
</reference>
<protein>
    <recommendedName>
        <fullName evidence="3">Xylose isomerase-like TIM barrel domain-containing protein</fullName>
    </recommendedName>
</protein>
<dbReference type="InterPro" id="IPR029041">
    <property type="entry name" value="FAD-linked_oxidoreductase-like"/>
</dbReference>
<evidence type="ECO:0008006" key="3">
    <source>
        <dbReference type="Google" id="ProtNLM"/>
    </source>
</evidence>
<gene>
    <name evidence="2" type="ORF">ABV298_24515</name>
</gene>
<sequence length="99" mass="10471">MAEETLETAAARAAHCNQLGLAASIQFMGENVRDEQEAATATAAFLSICDQIAVRGLRSSVSLDLSHIGLALSADLCAEHLAQICEKALSTTRISGRKR</sequence>
<evidence type="ECO:0000313" key="2">
    <source>
        <dbReference type="EMBL" id="XCH23451.1"/>
    </source>
</evidence>
<organism evidence="2">
    <name type="scientific">Dyadobacter sp. 676</name>
    <dbReference type="NCBI Taxonomy" id="3088362"/>
    <lineage>
        <taxon>Bacteria</taxon>
        <taxon>Pseudomonadati</taxon>
        <taxon>Bacteroidota</taxon>
        <taxon>Cytophagia</taxon>
        <taxon>Cytophagales</taxon>
        <taxon>Spirosomataceae</taxon>
        <taxon>Dyadobacter</taxon>
    </lineage>
</organism>
<proteinExistence type="predicted"/>
<dbReference type="RefSeq" id="WP_353718777.1">
    <property type="nucleotide sequence ID" value="NZ_CP159289.1"/>
</dbReference>